<dbReference type="Proteomes" id="UP000623681">
    <property type="component" value="Unassembled WGS sequence"/>
</dbReference>
<dbReference type="NCBIfam" id="TIGR04104">
    <property type="entry name" value="cxxc_20_cxxc"/>
    <property type="match status" value="1"/>
</dbReference>
<dbReference type="RefSeq" id="WP_202768677.1">
    <property type="nucleotide sequence ID" value="NZ_JAESWA010000023.1"/>
</dbReference>
<name>A0A937FFY8_9CLOT</name>
<keyword evidence="1" id="KW-0812">Transmembrane</keyword>
<comment type="caution">
    <text evidence="2">The sequence shown here is derived from an EMBL/GenBank/DDBJ whole genome shotgun (WGS) entry which is preliminary data.</text>
</comment>
<reference evidence="2" key="1">
    <citation type="submission" date="2021-01" db="EMBL/GenBank/DDBJ databases">
        <title>Genome public.</title>
        <authorList>
            <person name="Liu C."/>
            <person name="Sun Q."/>
        </authorList>
    </citation>
    <scope>NUCLEOTIDE SEQUENCE</scope>
    <source>
        <strain evidence="2">YIM B02565</strain>
    </source>
</reference>
<organism evidence="2 3">
    <name type="scientific">Clostridium paridis</name>
    <dbReference type="NCBI Taxonomy" id="2803863"/>
    <lineage>
        <taxon>Bacteria</taxon>
        <taxon>Bacillati</taxon>
        <taxon>Bacillota</taxon>
        <taxon>Clostridia</taxon>
        <taxon>Eubacteriales</taxon>
        <taxon>Clostridiaceae</taxon>
        <taxon>Clostridium</taxon>
    </lineage>
</organism>
<sequence>MLIPKCKKCSKSFKWSTILKASWDWGGLKPVECENCKTVHFIKPIFRIIIILIAFIPVLFEGIIFSTFKSHGLNAYAFWFYPVFGTLLLLLSPFFIRFYIKE</sequence>
<evidence type="ECO:0008006" key="4">
    <source>
        <dbReference type="Google" id="ProtNLM"/>
    </source>
</evidence>
<dbReference type="InterPro" id="IPR026369">
    <property type="entry name" value="CxxC_20_CxxC"/>
</dbReference>
<evidence type="ECO:0000313" key="3">
    <source>
        <dbReference type="Proteomes" id="UP000623681"/>
    </source>
</evidence>
<accession>A0A937FFY8</accession>
<evidence type="ECO:0000313" key="2">
    <source>
        <dbReference type="EMBL" id="MBL4933260.1"/>
    </source>
</evidence>
<gene>
    <name evidence="2" type="ORF">JK634_15705</name>
</gene>
<dbReference type="AlphaFoldDB" id="A0A937FFY8"/>
<keyword evidence="1" id="KW-0472">Membrane</keyword>
<keyword evidence="3" id="KW-1185">Reference proteome</keyword>
<proteinExistence type="predicted"/>
<feature type="transmembrane region" description="Helical" evidence="1">
    <location>
        <begin position="78"/>
        <end position="100"/>
    </location>
</feature>
<keyword evidence="1" id="KW-1133">Transmembrane helix</keyword>
<dbReference type="EMBL" id="JAESWA010000023">
    <property type="protein sequence ID" value="MBL4933260.1"/>
    <property type="molecule type" value="Genomic_DNA"/>
</dbReference>
<feature type="transmembrane region" description="Helical" evidence="1">
    <location>
        <begin position="45"/>
        <end position="66"/>
    </location>
</feature>
<evidence type="ECO:0000256" key="1">
    <source>
        <dbReference type="SAM" id="Phobius"/>
    </source>
</evidence>
<protein>
    <recommendedName>
        <fullName evidence="4">CXXC-20-CXXC protein</fullName>
    </recommendedName>
</protein>